<dbReference type="AlphaFoldDB" id="A0A3E2UAP2"/>
<organism evidence="7 8">
    <name type="scientific">Faecalibacterium prausnitzii</name>
    <dbReference type="NCBI Taxonomy" id="853"/>
    <lineage>
        <taxon>Bacteria</taxon>
        <taxon>Bacillati</taxon>
        <taxon>Bacillota</taxon>
        <taxon>Clostridia</taxon>
        <taxon>Eubacteriales</taxon>
        <taxon>Oscillospiraceae</taxon>
        <taxon>Faecalibacterium</taxon>
    </lineage>
</organism>
<dbReference type="Proteomes" id="UP000260991">
    <property type="component" value="Unassembled WGS sequence"/>
</dbReference>
<dbReference type="GO" id="GO:0016887">
    <property type="term" value="F:ATP hydrolysis activity"/>
    <property type="evidence" value="ECO:0007669"/>
    <property type="project" value="InterPro"/>
</dbReference>
<dbReference type="Pfam" id="PF13558">
    <property type="entry name" value="SbcC_Walker_B"/>
    <property type="match status" value="1"/>
</dbReference>
<name>A0A3E2UAP2_9FIRM</name>
<comment type="subunit">
    <text evidence="2">Heterodimer of SbcC and SbcD.</text>
</comment>
<comment type="similarity">
    <text evidence="1">Belongs to the SMC family. SbcC subfamily.</text>
</comment>
<gene>
    <name evidence="7" type="ORF">DWZ46_02520</name>
</gene>
<evidence type="ECO:0000256" key="2">
    <source>
        <dbReference type="ARBA" id="ARBA00011322"/>
    </source>
</evidence>
<feature type="coiled-coil region" evidence="4">
    <location>
        <begin position="252"/>
        <end position="286"/>
    </location>
</feature>
<feature type="compositionally biased region" description="Basic and acidic residues" evidence="5">
    <location>
        <begin position="610"/>
        <end position="622"/>
    </location>
</feature>
<evidence type="ECO:0000256" key="3">
    <source>
        <dbReference type="ARBA" id="ARBA00013368"/>
    </source>
</evidence>
<dbReference type="InterPro" id="IPR027417">
    <property type="entry name" value="P-loop_NTPase"/>
</dbReference>
<feature type="domain" description="Rad50/SbcC-type AAA" evidence="6">
    <location>
        <begin position="5"/>
        <end position="204"/>
    </location>
</feature>
<dbReference type="Pfam" id="PF13476">
    <property type="entry name" value="AAA_23"/>
    <property type="match status" value="1"/>
</dbReference>
<evidence type="ECO:0000259" key="6">
    <source>
        <dbReference type="Pfam" id="PF13476"/>
    </source>
</evidence>
<dbReference type="InterPro" id="IPR038729">
    <property type="entry name" value="Rad50/SbcC_AAA"/>
</dbReference>
<evidence type="ECO:0000256" key="5">
    <source>
        <dbReference type="SAM" id="MobiDB-lite"/>
    </source>
</evidence>
<reference evidence="7 8" key="1">
    <citation type="submission" date="2018-08" db="EMBL/GenBank/DDBJ databases">
        <title>A genome reference for cultivated species of the human gut microbiota.</title>
        <authorList>
            <person name="Zou Y."/>
            <person name="Xue W."/>
            <person name="Luo G."/>
        </authorList>
    </citation>
    <scope>NUCLEOTIDE SEQUENCE [LARGE SCALE GENOMIC DNA]</scope>
    <source>
        <strain evidence="7 8">AF32-8AC</strain>
    </source>
</reference>
<dbReference type="GO" id="GO:0006302">
    <property type="term" value="P:double-strand break repair"/>
    <property type="evidence" value="ECO:0007669"/>
    <property type="project" value="InterPro"/>
</dbReference>
<keyword evidence="4" id="KW-0175">Coiled coil</keyword>
<evidence type="ECO:0000256" key="1">
    <source>
        <dbReference type="ARBA" id="ARBA00006930"/>
    </source>
</evidence>
<dbReference type="RefSeq" id="WP_158402348.1">
    <property type="nucleotide sequence ID" value="NZ_QVER01000002.1"/>
</dbReference>
<accession>A0A3E2UAP2</accession>
<evidence type="ECO:0000313" key="7">
    <source>
        <dbReference type="EMBL" id="RGB93237.1"/>
    </source>
</evidence>
<evidence type="ECO:0000256" key="4">
    <source>
        <dbReference type="SAM" id="Coils"/>
    </source>
</evidence>
<sequence>MRPLKLTLSAFGPYAAETVLDLAQLGRGGLYLVTGDTGAGKTTLFDAITYALYDHSSGGVREGAMLRSKYAEPGTPTFVELEFEVRGQRCTVRRNPEYLRPKARGEGFTTEKADSCLTYADGRPPVTRAKDVTAAVVDIIGLDYNQFSQIAMIAQGQFTRLLNASTEERSKIFRKLFRTQPYQRLQERLQAENAALTRQREEQSVRIGQLLSGLSWAEGDADEAVLDELAPLCEAGGQASPEAVLPLLDALLAGQEQALSAATAARTEAEAELDKLQQTLGRAEQAEKLRLELTAAQTRQDALRPVLDAAEAEAARHAGDSAALDALAGKLERAKSNLAAFDGLDSLEKKLSAARDAAALENARAEKRRAALGQLDGELTALEQSLAALGGAEAENVSLKARAEQLARRETALAQLAQSLAEGQRRGQAARQAQERYLLADGAKERAHALRDHLERAFLNAQAGLLAEGLTDGTPCPVCGSTHHPKRAVLPAEAPTQARVDAARQSADEADRAAQEASAAAAKAVAADREAKATLRRDAEALLPERFTSPEGPVKLTVSLLKTALAEESEALHAAQKALDKAQKQNAAALAAKARQEDERQKKTAQRSALEAEARASAEEAARQSASAKALEAQCAEARAALPAADREEARRALAGLENERCALRAGMDAAASALARARQDYAAAKAAVTALTAQQTEADEAADLPALESQRDALTARRTALAAQEKALTARLLPNRKAADLYRQHAAARAELERRWQWVNALASTAGGTLSSKQKIRLEAYIQMNYLDAILVHANTRLMQMTAGQYELERVGAENQRSQSGLDLGVIDHYNGTRRSVKTLSGGESFKASLALALGLSDEVQSAAGGIRLDTLFLDEGFGSLDDESLEQAIRVLAGLTEGDRLVGIISHVAALKERIDKQVVVKKARSGGSTVEVIV</sequence>
<protein>
    <recommendedName>
        <fullName evidence="3">Nuclease SbcCD subunit C</fullName>
    </recommendedName>
</protein>
<dbReference type="Gene3D" id="3.40.50.300">
    <property type="entry name" value="P-loop containing nucleotide triphosphate hydrolases"/>
    <property type="match status" value="2"/>
</dbReference>
<dbReference type="PANTHER" id="PTHR32114">
    <property type="entry name" value="ABC TRANSPORTER ABCH.3"/>
    <property type="match status" value="1"/>
</dbReference>
<dbReference type="PANTHER" id="PTHR32114:SF2">
    <property type="entry name" value="ABC TRANSPORTER ABCH.3"/>
    <property type="match status" value="1"/>
</dbReference>
<dbReference type="EMBL" id="QVER01000002">
    <property type="protein sequence ID" value="RGB93237.1"/>
    <property type="molecule type" value="Genomic_DNA"/>
</dbReference>
<dbReference type="SUPFAM" id="SSF52540">
    <property type="entry name" value="P-loop containing nucleoside triphosphate hydrolases"/>
    <property type="match status" value="1"/>
</dbReference>
<feature type="region of interest" description="Disordered" evidence="5">
    <location>
        <begin position="589"/>
        <end position="625"/>
    </location>
</feature>
<evidence type="ECO:0000313" key="8">
    <source>
        <dbReference type="Proteomes" id="UP000260991"/>
    </source>
</evidence>
<comment type="caution">
    <text evidence="7">The sequence shown here is derived from an EMBL/GenBank/DDBJ whole genome shotgun (WGS) entry which is preliminary data.</text>
</comment>
<proteinExistence type="inferred from homology"/>